<evidence type="ECO:0000313" key="2">
    <source>
        <dbReference type="Proteomes" id="UP000265618"/>
    </source>
</evidence>
<evidence type="ECO:0000313" key="1">
    <source>
        <dbReference type="EMBL" id="GCA62545.1"/>
    </source>
</evidence>
<keyword evidence="2" id="KW-1185">Reference proteome</keyword>
<accession>A0A391NL39</accession>
<proteinExistence type="predicted"/>
<dbReference type="SUPFAM" id="SSF117281">
    <property type="entry name" value="Kelch motif"/>
    <property type="match status" value="1"/>
</dbReference>
<sequence>MWHQVKQMLRGEKHESVWPHGRTNSLSMCVGHLLVVLGRCHSRATQNAYGESTHYAFDTETRAWSRWGVDVPYASPETGSVVGCDDAQGPARLMEGYSNTTIHNGGVTQEEMPFHAGRSAAVQVGRHVLVLEPHTGKMHVLDTISGVWEDRGRLPFLVEQCRILRMTELDPHSAVVWYYDGGRRCVGGAVLEYPLDIVE</sequence>
<dbReference type="Proteomes" id="UP000265618">
    <property type="component" value="Unassembled WGS sequence"/>
</dbReference>
<comment type="caution">
    <text evidence="1">The sequence shown here is derived from an EMBL/GenBank/DDBJ whole genome shotgun (WGS) entry which is preliminary data.</text>
</comment>
<dbReference type="InterPro" id="IPR015915">
    <property type="entry name" value="Kelch-typ_b-propeller"/>
</dbReference>
<name>A0A391NL39_9EUKA</name>
<evidence type="ECO:0008006" key="3">
    <source>
        <dbReference type="Google" id="ProtNLM"/>
    </source>
</evidence>
<protein>
    <recommendedName>
        <fullName evidence="3">Kelch-type beta propeller</fullName>
    </recommendedName>
</protein>
<dbReference type="EMBL" id="BDIP01000885">
    <property type="protein sequence ID" value="GCA62545.1"/>
    <property type="molecule type" value="Genomic_DNA"/>
</dbReference>
<dbReference type="AlphaFoldDB" id="A0A391NL39"/>
<gene>
    <name evidence="1" type="ORF">KIPB_004224</name>
</gene>
<reference evidence="1 2" key="1">
    <citation type="journal article" date="2018" name="PLoS ONE">
        <title>The draft genome of Kipferlia bialata reveals reductive genome evolution in fornicate parasites.</title>
        <authorList>
            <person name="Tanifuji G."/>
            <person name="Takabayashi S."/>
            <person name="Kume K."/>
            <person name="Takagi M."/>
            <person name="Nakayama T."/>
            <person name="Kamikawa R."/>
            <person name="Inagaki Y."/>
            <person name="Hashimoto T."/>
        </authorList>
    </citation>
    <scope>NUCLEOTIDE SEQUENCE [LARGE SCALE GENOMIC DNA]</scope>
    <source>
        <strain evidence="1">NY0173</strain>
    </source>
</reference>
<organism evidence="1 2">
    <name type="scientific">Kipferlia bialata</name>
    <dbReference type="NCBI Taxonomy" id="797122"/>
    <lineage>
        <taxon>Eukaryota</taxon>
        <taxon>Metamonada</taxon>
        <taxon>Carpediemonas-like organisms</taxon>
        <taxon>Kipferlia</taxon>
    </lineage>
</organism>